<dbReference type="OrthoDB" id="10067503at2759"/>
<reference evidence="5" key="2">
    <citation type="journal article" date="2013" name="Nat. Genet.">
        <title>The draft genomes of soft-shell turtle and green sea turtle yield insights into the development and evolution of the turtle-specific body plan.</title>
        <authorList>
            <person name="Wang Z."/>
            <person name="Pascual-Anaya J."/>
            <person name="Zadissa A."/>
            <person name="Li W."/>
            <person name="Niimura Y."/>
            <person name="Huang Z."/>
            <person name="Li C."/>
            <person name="White S."/>
            <person name="Xiong Z."/>
            <person name="Fang D."/>
            <person name="Wang B."/>
            <person name="Ming Y."/>
            <person name="Chen Y."/>
            <person name="Zheng Y."/>
            <person name="Kuraku S."/>
            <person name="Pignatelli M."/>
            <person name="Herrero J."/>
            <person name="Beal K."/>
            <person name="Nozawa M."/>
            <person name="Li Q."/>
            <person name="Wang J."/>
            <person name="Zhang H."/>
            <person name="Yu L."/>
            <person name="Shigenobu S."/>
            <person name="Wang J."/>
            <person name="Liu J."/>
            <person name="Flicek P."/>
            <person name="Searle S."/>
            <person name="Wang J."/>
            <person name="Kuratani S."/>
            <person name="Yin Y."/>
            <person name="Aken B."/>
            <person name="Zhang G."/>
            <person name="Irie N."/>
        </authorList>
    </citation>
    <scope>NUCLEOTIDE SEQUENCE [LARGE SCALE GENOMIC DNA]</scope>
    <source>
        <strain evidence="5">Daiwa-1</strain>
    </source>
</reference>
<dbReference type="PANTHER" id="PTHR45971:SF2">
    <property type="entry name" value="PROTEIN ASSOCIATED WITH UVRAG AS AUTOPHAGY ENHANCER"/>
    <property type="match status" value="1"/>
</dbReference>
<dbReference type="GO" id="GO:0097352">
    <property type="term" value="P:autophagosome maturation"/>
    <property type="evidence" value="ECO:0007669"/>
    <property type="project" value="Ensembl"/>
</dbReference>
<dbReference type="RefSeq" id="XP_025037893.1">
    <property type="nucleotide sequence ID" value="XM_025182108.1"/>
</dbReference>
<accession>K7GEH0</accession>
<dbReference type="AlphaFoldDB" id="K7GEH0"/>
<dbReference type="KEGG" id="pss:102449829"/>
<dbReference type="GO" id="GO:0000421">
    <property type="term" value="C:autophagosome membrane"/>
    <property type="evidence" value="ECO:0007669"/>
    <property type="project" value="Ensembl"/>
</dbReference>
<dbReference type="GO" id="GO:0032266">
    <property type="term" value="F:phosphatidylinositol-3-phosphate binding"/>
    <property type="evidence" value="ECO:0007669"/>
    <property type="project" value="Ensembl"/>
</dbReference>
<feature type="domain" description="Rubicon Homology" evidence="3">
    <location>
        <begin position="563"/>
        <end position="764"/>
    </location>
</feature>
<dbReference type="GO" id="GO:0070273">
    <property type="term" value="F:phosphatidylinositol-4-phosphate binding"/>
    <property type="evidence" value="ECO:0007669"/>
    <property type="project" value="Ensembl"/>
</dbReference>
<feature type="region of interest" description="Disordered" evidence="2">
    <location>
        <begin position="232"/>
        <end position="265"/>
    </location>
</feature>
<dbReference type="RefSeq" id="XP_006118071.1">
    <property type="nucleotide sequence ID" value="XM_006118009.3"/>
</dbReference>
<dbReference type="Proteomes" id="UP000007267">
    <property type="component" value="Unassembled WGS sequence"/>
</dbReference>
<dbReference type="CTD" id="80183"/>
<name>K7GEH0_PELSI</name>
<sequence length="774" mass="85777">MSLQAGSLTSYNRTQGFKQLSAQKLTKQSNNVTVSKSLCSWNTTVFVPEKISCLAQTPQISVLSDEYSRPAVIGHSGNFSSFLDSTAAIKEILVSVLNASDIKPSSLPEKTALQKTEDPDSDMEHLEEGSDGDSNDDTDLDYTPHNIASTQMDIRFVRHKASWDNTQCNSSKSSLDSLSCPLSPGRSPISSTSNSVSYSEMAPLQGDYFTQVTLTGGTVTSLAKSASMCSEKELKNSPSSPDQPLAFKGISPDSTANELSAPFRNVETSEPVTLRDEDSSVLPLSAQSAPSDQQGATSALTIGTVSRNRSLQGIVTLPMDVEKENAHFFIADMIIASVEKMKCNILSQQAEPWNAVETSGSIGSYQTYSEISSYTRMKTQSASSASSDSGCEGCAVLQVRSSVNPPSYHETVRFHSESDSDDEFVIIELEDWGNIAASPGKRLSFDPGCNSAEVTAQKLYQAFRKRWLQTETDIQLSRCLNTTKQKFVNKENIPKELESSGDLAEKIKVKSRLRGTTGWAPPRFQIIFSIHPSLKRDAVVAAQNFTCAGCGTPIEPKYIRRLRYCDYLGKFFCDCCHSYAQSSIPARILLKWDFKKYYVCNFSKHLLHSIWHKPIFNVSCINRTLYAKAKELNRVREIQEQLLHIKKLLKTCRFAESLLKEFEQVSSHLTTELHLFSMDDLVKIKQGVLIPTLRDILKSSISHVENCELCQAKGFICEFCQSSDVLFPFQIATCKRCTVCKACFHSQCFKSGECPKCLRIAARRMFAESPSVVM</sequence>
<feature type="region of interest" description="Disordered" evidence="2">
    <location>
        <begin position="167"/>
        <end position="194"/>
    </location>
</feature>
<dbReference type="Pfam" id="PF21054">
    <property type="entry name" value="RUBC_PIKBD"/>
    <property type="match status" value="1"/>
</dbReference>
<dbReference type="GO" id="GO:0010314">
    <property type="term" value="F:phosphatidylinositol-5-phosphate binding"/>
    <property type="evidence" value="ECO:0007669"/>
    <property type="project" value="Ensembl"/>
</dbReference>
<dbReference type="STRING" id="13735.ENSPSIP00000018681"/>
<dbReference type="Pfam" id="PF13901">
    <property type="entry name" value="RH_dom"/>
    <property type="match status" value="1"/>
</dbReference>
<dbReference type="GeneTree" id="ENSGT00940000160585"/>
<organism evidence="4 5">
    <name type="scientific">Pelodiscus sinensis</name>
    <name type="common">Chinese softshell turtle</name>
    <name type="synonym">Trionyx sinensis</name>
    <dbReference type="NCBI Taxonomy" id="13735"/>
    <lineage>
        <taxon>Eukaryota</taxon>
        <taxon>Metazoa</taxon>
        <taxon>Chordata</taxon>
        <taxon>Craniata</taxon>
        <taxon>Vertebrata</taxon>
        <taxon>Euteleostomi</taxon>
        <taxon>Archelosauria</taxon>
        <taxon>Testudinata</taxon>
        <taxon>Testudines</taxon>
        <taxon>Cryptodira</taxon>
        <taxon>Trionychia</taxon>
        <taxon>Trionychidae</taxon>
        <taxon>Pelodiscus</taxon>
    </lineage>
</organism>
<evidence type="ECO:0000313" key="4">
    <source>
        <dbReference type="Ensembl" id="ENSPSIP00000018681.1"/>
    </source>
</evidence>
<reference evidence="5" key="1">
    <citation type="submission" date="2011-10" db="EMBL/GenBank/DDBJ databases">
        <authorList>
            <consortium name="Soft-shell Turtle Genome Consortium"/>
        </authorList>
    </citation>
    <scope>NUCLEOTIDE SEQUENCE [LARGE SCALE GENOMIC DNA]</scope>
    <source>
        <strain evidence="5">Daiwa-1</strain>
    </source>
</reference>
<feature type="compositionally biased region" description="Low complexity" evidence="2">
    <location>
        <begin position="170"/>
        <end position="183"/>
    </location>
</feature>
<dbReference type="EMBL" id="AGCU01051725">
    <property type="status" value="NOT_ANNOTATED_CDS"/>
    <property type="molecule type" value="Genomic_DNA"/>
</dbReference>
<evidence type="ECO:0000256" key="2">
    <source>
        <dbReference type="SAM" id="MobiDB-lite"/>
    </source>
</evidence>
<feature type="compositionally biased region" description="Basic and acidic residues" evidence="2">
    <location>
        <begin position="115"/>
        <end position="128"/>
    </location>
</feature>
<dbReference type="InterPro" id="IPR025258">
    <property type="entry name" value="RH_dom"/>
</dbReference>
<feature type="compositionally biased region" description="Acidic residues" evidence="2">
    <location>
        <begin position="129"/>
        <end position="140"/>
    </location>
</feature>
<evidence type="ECO:0000259" key="3">
    <source>
        <dbReference type="SMART" id="SM01175"/>
    </source>
</evidence>
<dbReference type="EMBL" id="AGCU01051724">
    <property type="status" value="NOT_ANNOTATED_CDS"/>
    <property type="molecule type" value="Genomic_DNA"/>
</dbReference>
<dbReference type="PANTHER" id="PTHR45971">
    <property type="entry name" value="PHOX (PX) DOMAIN-CONTAINING PROTEIN"/>
    <property type="match status" value="1"/>
</dbReference>
<reference evidence="4" key="4">
    <citation type="submission" date="2025-09" db="UniProtKB">
        <authorList>
            <consortium name="Ensembl"/>
        </authorList>
    </citation>
    <scope>IDENTIFICATION</scope>
</reference>
<feature type="region of interest" description="Disordered" evidence="2">
    <location>
        <begin position="108"/>
        <end position="143"/>
    </location>
</feature>
<keyword evidence="1" id="KW-0072">Autophagy</keyword>
<dbReference type="InterPro" id="IPR052428">
    <property type="entry name" value="Autophagy_HostDef_Reg"/>
</dbReference>
<evidence type="ECO:0000313" key="5">
    <source>
        <dbReference type="Proteomes" id="UP000007267"/>
    </source>
</evidence>
<dbReference type="GO" id="GO:0061909">
    <property type="term" value="P:autophagosome-lysosome fusion"/>
    <property type="evidence" value="ECO:0007669"/>
    <property type="project" value="Ensembl"/>
</dbReference>
<proteinExistence type="predicted"/>
<protein>
    <submittedName>
        <fullName evidence="4">Rubicon like autophagy enhancer</fullName>
    </submittedName>
</protein>
<evidence type="ECO:0000256" key="1">
    <source>
        <dbReference type="ARBA" id="ARBA00023006"/>
    </source>
</evidence>
<gene>
    <name evidence="4" type="primary">RUBCNL</name>
</gene>
<dbReference type="OMA" id="FKHPCSE"/>
<keyword evidence="5" id="KW-1185">Reference proteome</keyword>
<dbReference type="InterPro" id="IPR048569">
    <property type="entry name" value="RUBC_PIKBD"/>
</dbReference>
<dbReference type="eggNOG" id="KOG1829">
    <property type="taxonomic scope" value="Eukaryota"/>
</dbReference>
<dbReference type="Ensembl" id="ENSPSIT00000018767.1">
    <property type="protein sequence ID" value="ENSPSIP00000018681.1"/>
    <property type="gene ID" value="ENSPSIG00000016612.1"/>
</dbReference>
<reference evidence="4" key="3">
    <citation type="submission" date="2025-08" db="UniProtKB">
        <authorList>
            <consortium name="Ensembl"/>
        </authorList>
    </citation>
    <scope>IDENTIFICATION</scope>
</reference>
<dbReference type="SMART" id="SM01175">
    <property type="entry name" value="DUF4206"/>
    <property type="match status" value="1"/>
</dbReference>
<dbReference type="GO" id="GO:0061910">
    <property type="term" value="P:autophagosome-endosome fusion"/>
    <property type="evidence" value="ECO:0007669"/>
    <property type="project" value="Ensembl"/>
</dbReference>
<dbReference type="HOGENOM" id="CLU_027575_0_0_1"/>
<dbReference type="RefSeq" id="XP_025037892.1">
    <property type="nucleotide sequence ID" value="XM_025182107.1"/>
</dbReference>